<dbReference type="AlphaFoldDB" id="A0A660HPU4"/>
<dbReference type="OrthoDB" id="103676at2157"/>
<name>A0A660HPU4_9EURY</name>
<keyword evidence="3" id="KW-1185">Reference proteome</keyword>
<sequence>MNITRVFKTKSRIKLPGFVSGFALIFLLVWAVLPTSAAEIEASREISAETVYPGESFAVTVHIKADHELGALVLDEDLPGGWHVNYSENNGTIFPEINFFKATTLEWIWIENLSAGEEKTVMYNVTVPLNSQPGNFSITGRVSAYSVPDVPVEGFSEVTITYPPSEVDISASNGGEGSEGESSGSRGSEGENSGSGGSEGENSGSGGSRGGSGGGGGAGSPESTKNIELKEVSSEQVFKGTHTCFTFKGEINDIATVEFDPKKNFGKTTAIVEILKNTSSIVKEPAPGAVYRNINIWIGNSGFSSPENFENARINFRVSKAWIADHRVRENTVNLYRYDKGLWNPLSTSLNGEDENYFYFTAETPGFSPFAISGIEEKIQSVEISTARTGENRTLSKEDISDDKTNFDKEKQGVTASDIEKKEKKSSPEPGATFAVAELLILYGILKKKM</sequence>
<reference evidence="2 3" key="1">
    <citation type="journal article" date="2016" name="Int. J. Syst. Evol. Microbiol.">
        <title>Methanosarcina flavescens sp. nov., a methanogenic archaeon isolated from a full-scale anaerobic digester.</title>
        <authorList>
            <person name="Kern T."/>
            <person name="Fischer M.A."/>
            <person name="Deppenmeier U."/>
            <person name="Schmitz R.A."/>
            <person name="Rother M."/>
        </authorList>
    </citation>
    <scope>NUCLEOTIDE SEQUENCE [LARGE SCALE GENOMIC DNA]</scope>
    <source>
        <strain evidence="2 3">E03.2</strain>
    </source>
</reference>
<dbReference type="EMBL" id="CP032683">
    <property type="protein sequence ID" value="AYK14278.1"/>
    <property type="molecule type" value="Genomic_DNA"/>
</dbReference>
<proteinExistence type="predicted"/>
<feature type="compositionally biased region" description="Basic and acidic residues" evidence="1">
    <location>
        <begin position="390"/>
        <end position="427"/>
    </location>
</feature>
<feature type="region of interest" description="Disordered" evidence="1">
    <location>
        <begin position="163"/>
        <end position="224"/>
    </location>
</feature>
<gene>
    <name evidence="2" type="ORF">AOB57_002910</name>
</gene>
<evidence type="ECO:0000313" key="3">
    <source>
        <dbReference type="Proteomes" id="UP000053087"/>
    </source>
</evidence>
<dbReference type="NCBIfam" id="TIGR04213">
    <property type="entry name" value="PGF_pre_PGF"/>
    <property type="match status" value="1"/>
</dbReference>
<feature type="region of interest" description="Disordered" evidence="1">
    <location>
        <begin position="388"/>
        <end position="429"/>
    </location>
</feature>
<dbReference type="InterPro" id="IPR026453">
    <property type="entry name" value="PGF_pre_PGF"/>
</dbReference>
<evidence type="ECO:0000313" key="2">
    <source>
        <dbReference type="EMBL" id="AYK14278.1"/>
    </source>
</evidence>
<organism evidence="2 3">
    <name type="scientific">Methanosarcina flavescens</name>
    <dbReference type="NCBI Taxonomy" id="1715806"/>
    <lineage>
        <taxon>Archaea</taxon>
        <taxon>Methanobacteriati</taxon>
        <taxon>Methanobacteriota</taxon>
        <taxon>Stenosarchaea group</taxon>
        <taxon>Methanomicrobia</taxon>
        <taxon>Methanosarcinales</taxon>
        <taxon>Methanosarcinaceae</taxon>
        <taxon>Methanosarcina</taxon>
    </lineage>
</organism>
<dbReference type="Proteomes" id="UP000053087">
    <property type="component" value="Chromosome"/>
</dbReference>
<evidence type="ECO:0000256" key="1">
    <source>
        <dbReference type="SAM" id="MobiDB-lite"/>
    </source>
</evidence>
<dbReference type="KEGG" id="mfz:AOB57_002910"/>
<feature type="compositionally biased region" description="Low complexity" evidence="1">
    <location>
        <begin position="180"/>
        <end position="192"/>
    </location>
</feature>
<protein>
    <submittedName>
        <fullName evidence="2">PGF-pre-PGF domain-containing protein</fullName>
    </submittedName>
</protein>
<feature type="compositionally biased region" description="Gly residues" evidence="1">
    <location>
        <begin position="193"/>
        <end position="219"/>
    </location>
</feature>
<accession>A0A660HPU4</accession>